<reference evidence="2" key="1">
    <citation type="submission" date="2019-02" db="EMBL/GenBank/DDBJ databases">
        <authorList>
            <person name="Gruber-Vodicka R. H."/>
            <person name="Seah K. B. B."/>
        </authorList>
    </citation>
    <scope>NUCLEOTIDE SEQUENCE</scope>
    <source>
        <strain evidence="3">BECK_SA2B12</strain>
        <strain evidence="2">BECK_SA2B15</strain>
    </source>
</reference>
<sequence length="111" mass="13255">MYGTFTLNVLDKTANRYVWRYRYHDMHMLCRYISFQNIHILLSTFLPHYLSDTIGYLSLENFFPVLRHPHYMQMNRIHRMRTMSVFSTHAANSNSLKLSPKGEGFSPHGRQ</sequence>
<dbReference type="EMBL" id="CAADFJ010000733">
    <property type="protein sequence ID" value="VFK10717.1"/>
    <property type="molecule type" value="Genomic_DNA"/>
</dbReference>
<accession>A0A450VQ40</accession>
<evidence type="ECO:0000313" key="3">
    <source>
        <dbReference type="EMBL" id="VFK10717.1"/>
    </source>
</evidence>
<dbReference type="EMBL" id="CAADFG010000683">
    <property type="protein sequence ID" value="VFK06897.1"/>
    <property type="molecule type" value="Genomic_DNA"/>
</dbReference>
<feature type="region of interest" description="Disordered" evidence="1">
    <location>
        <begin position="90"/>
        <end position="111"/>
    </location>
</feature>
<protein>
    <submittedName>
        <fullName evidence="2">Uncharacterized protein</fullName>
    </submittedName>
</protein>
<dbReference type="AlphaFoldDB" id="A0A450VQ40"/>
<proteinExistence type="predicted"/>
<gene>
    <name evidence="2" type="ORF">BECKH772A_GA0070896_106832</name>
    <name evidence="3" type="ORF">BECKH772C_GA0070978_107332</name>
</gene>
<organism evidence="2">
    <name type="scientific">Candidatus Kentrum eta</name>
    <dbReference type="NCBI Taxonomy" id="2126337"/>
    <lineage>
        <taxon>Bacteria</taxon>
        <taxon>Pseudomonadati</taxon>
        <taxon>Pseudomonadota</taxon>
        <taxon>Gammaproteobacteria</taxon>
        <taxon>Candidatus Kentrum</taxon>
    </lineage>
</organism>
<evidence type="ECO:0000256" key="1">
    <source>
        <dbReference type="SAM" id="MobiDB-lite"/>
    </source>
</evidence>
<name>A0A450VQ40_9GAMM</name>
<evidence type="ECO:0000313" key="2">
    <source>
        <dbReference type="EMBL" id="VFK06897.1"/>
    </source>
</evidence>